<dbReference type="GO" id="GO:0003677">
    <property type="term" value="F:DNA binding"/>
    <property type="evidence" value="ECO:0007669"/>
    <property type="project" value="UniProtKB-KW"/>
</dbReference>
<dbReference type="GO" id="GO:0006355">
    <property type="term" value="P:regulation of DNA-templated transcription"/>
    <property type="evidence" value="ECO:0007669"/>
    <property type="project" value="InterPro"/>
</dbReference>
<dbReference type="SUPFAM" id="SSF46894">
    <property type="entry name" value="C-terminal effector domain of the bipartite response regulators"/>
    <property type="match status" value="1"/>
</dbReference>
<dbReference type="Gene3D" id="1.10.10.10">
    <property type="entry name" value="Winged helix-like DNA-binding domain superfamily/Winged helix DNA-binding domain"/>
    <property type="match status" value="1"/>
</dbReference>
<dbReference type="PANTHER" id="PTHR44688:SF16">
    <property type="entry name" value="DNA-BINDING TRANSCRIPTIONAL ACTIVATOR DEVR_DOSR"/>
    <property type="match status" value="1"/>
</dbReference>
<dbReference type="Pfam" id="PF00196">
    <property type="entry name" value="GerE"/>
    <property type="match status" value="1"/>
</dbReference>
<keyword evidence="2" id="KW-0238">DNA-binding</keyword>
<dbReference type="InterPro" id="IPR016032">
    <property type="entry name" value="Sig_transdc_resp-reg_C-effctor"/>
</dbReference>
<sequence length="236" mass="25422">MVREAMTSLAHHVDTCLARIGTGEFAAAFADFVETMGVDQIMVFAIDGDHARCLLSRHFSHSVLAGKLAASYLDGWFLQDPLLPELRQAAPGTVTLHRLDGIGAEMGDDYRRIFFDEPGLKAKTTLIAAGDRLRLFVSLYQSEGTKAHCDADLARLAGRLALMHFERMSEDGPPPPLAVLSERECAVCLGVLSGQKAEAIAADLGIAASTVVTYRKRAYAKLGITSRAGLFAICAK</sequence>
<gene>
    <name evidence="5" type="ORF">GR167_00710</name>
</gene>
<dbReference type="EMBL" id="WWEN01000001">
    <property type="protein sequence ID" value="MYM53807.1"/>
    <property type="molecule type" value="Genomic_DNA"/>
</dbReference>
<name>A0A6L8LCL8_9RHOB</name>
<comment type="caution">
    <text evidence="5">The sequence shown here is derived from an EMBL/GenBank/DDBJ whole genome shotgun (WGS) entry which is preliminary data.</text>
</comment>
<evidence type="ECO:0000256" key="2">
    <source>
        <dbReference type="ARBA" id="ARBA00023125"/>
    </source>
</evidence>
<dbReference type="AlphaFoldDB" id="A0A6L8LCL8"/>
<organism evidence="5 6">
    <name type="scientific">Thalassovita mangrovi</name>
    <dbReference type="NCBI Taxonomy" id="2692236"/>
    <lineage>
        <taxon>Bacteria</taxon>
        <taxon>Pseudomonadati</taxon>
        <taxon>Pseudomonadota</taxon>
        <taxon>Alphaproteobacteria</taxon>
        <taxon>Rhodobacterales</taxon>
        <taxon>Roseobacteraceae</taxon>
        <taxon>Thalassovita</taxon>
    </lineage>
</organism>
<keyword evidence="1" id="KW-0805">Transcription regulation</keyword>
<evidence type="ECO:0000313" key="5">
    <source>
        <dbReference type="EMBL" id="MYM53807.1"/>
    </source>
</evidence>
<keyword evidence="3" id="KW-0804">Transcription</keyword>
<dbReference type="PRINTS" id="PR00038">
    <property type="entry name" value="HTHLUXR"/>
</dbReference>
<evidence type="ECO:0000256" key="3">
    <source>
        <dbReference type="ARBA" id="ARBA00023163"/>
    </source>
</evidence>
<dbReference type="PROSITE" id="PS50043">
    <property type="entry name" value="HTH_LUXR_2"/>
    <property type="match status" value="1"/>
</dbReference>
<dbReference type="SMART" id="SM00421">
    <property type="entry name" value="HTH_LUXR"/>
    <property type="match status" value="1"/>
</dbReference>
<dbReference type="CDD" id="cd06170">
    <property type="entry name" value="LuxR_C_like"/>
    <property type="match status" value="1"/>
</dbReference>
<accession>A0A6L8LCL8</accession>
<dbReference type="InterPro" id="IPR036388">
    <property type="entry name" value="WH-like_DNA-bd_sf"/>
</dbReference>
<protein>
    <recommendedName>
        <fullName evidence="4">HTH luxR-type domain-containing protein</fullName>
    </recommendedName>
</protein>
<keyword evidence="6" id="KW-1185">Reference proteome</keyword>
<evidence type="ECO:0000259" key="4">
    <source>
        <dbReference type="PROSITE" id="PS50043"/>
    </source>
</evidence>
<evidence type="ECO:0000256" key="1">
    <source>
        <dbReference type="ARBA" id="ARBA00023015"/>
    </source>
</evidence>
<dbReference type="InterPro" id="IPR000792">
    <property type="entry name" value="Tscrpt_reg_LuxR_C"/>
</dbReference>
<evidence type="ECO:0000313" key="6">
    <source>
        <dbReference type="Proteomes" id="UP000479043"/>
    </source>
</evidence>
<feature type="domain" description="HTH luxR-type" evidence="4">
    <location>
        <begin position="173"/>
        <end position="236"/>
    </location>
</feature>
<proteinExistence type="predicted"/>
<dbReference type="Proteomes" id="UP000479043">
    <property type="component" value="Unassembled WGS sequence"/>
</dbReference>
<dbReference type="PANTHER" id="PTHR44688">
    <property type="entry name" value="DNA-BINDING TRANSCRIPTIONAL ACTIVATOR DEVR_DOSR"/>
    <property type="match status" value="1"/>
</dbReference>
<reference evidence="5 6" key="1">
    <citation type="submission" date="2020-01" db="EMBL/GenBank/DDBJ databases">
        <authorList>
            <person name="Chen S."/>
        </authorList>
    </citation>
    <scope>NUCLEOTIDE SEQUENCE [LARGE SCALE GENOMIC DNA]</scope>
    <source>
        <strain evidence="5 6">GS-10</strain>
    </source>
</reference>
<dbReference type="PROSITE" id="PS00622">
    <property type="entry name" value="HTH_LUXR_1"/>
    <property type="match status" value="1"/>
</dbReference>